<gene>
    <name evidence="1" type="ORF">FisN_14Hh220</name>
</gene>
<dbReference type="InParanoid" id="A0A1Z5K9H3"/>
<dbReference type="AlphaFoldDB" id="A0A1Z5K9H3"/>
<protein>
    <submittedName>
        <fullName evidence="1">Uncharacterized protein</fullName>
    </submittedName>
</protein>
<organism evidence="1 2">
    <name type="scientific">Fistulifera solaris</name>
    <name type="common">Oleaginous diatom</name>
    <dbReference type="NCBI Taxonomy" id="1519565"/>
    <lineage>
        <taxon>Eukaryota</taxon>
        <taxon>Sar</taxon>
        <taxon>Stramenopiles</taxon>
        <taxon>Ochrophyta</taxon>
        <taxon>Bacillariophyta</taxon>
        <taxon>Bacillariophyceae</taxon>
        <taxon>Bacillariophycidae</taxon>
        <taxon>Naviculales</taxon>
        <taxon>Naviculaceae</taxon>
        <taxon>Fistulifera</taxon>
    </lineage>
</organism>
<reference evidence="1 2" key="1">
    <citation type="journal article" date="2015" name="Plant Cell">
        <title>Oil accumulation by the oleaginous diatom Fistulifera solaris as revealed by the genome and transcriptome.</title>
        <authorList>
            <person name="Tanaka T."/>
            <person name="Maeda Y."/>
            <person name="Veluchamy A."/>
            <person name="Tanaka M."/>
            <person name="Abida H."/>
            <person name="Marechal E."/>
            <person name="Bowler C."/>
            <person name="Muto M."/>
            <person name="Sunaga Y."/>
            <person name="Tanaka M."/>
            <person name="Yoshino T."/>
            <person name="Taniguchi T."/>
            <person name="Fukuda Y."/>
            <person name="Nemoto M."/>
            <person name="Matsumoto M."/>
            <person name="Wong P.S."/>
            <person name="Aburatani S."/>
            <person name="Fujibuchi W."/>
        </authorList>
    </citation>
    <scope>NUCLEOTIDE SEQUENCE [LARGE SCALE GENOMIC DNA]</scope>
    <source>
        <strain evidence="1 2">JPCC DA0580</strain>
    </source>
</reference>
<name>A0A1Z5K9H3_FISSO</name>
<accession>A0A1Z5K9H3</accession>
<evidence type="ECO:0000313" key="1">
    <source>
        <dbReference type="EMBL" id="GAX22588.1"/>
    </source>
</evidence>
<evidence type="ECO:0000313" key="2">
    <source>
        <dbReference type="Proteomes" id="UP000198406"/>
    </source>
</evidence>
<sequence>MANNTPDSFEPVLAPALDPELQKKFMALFEESYDIFFNEAEVERLDFDIAETFALPWIQHISEEVSAHPIFARTIAAYEKGDIRSLLDVVSEKFNYAGPNITKFLIEVNPHALLWERRGNSIGPKLIPILLIGKCAWGCELFPWMLERYPWVFEHKLCRTKKPHLNMMRFYAMKQISTETVRRFYELYPQGLRENDDEPHMGGYPLTISMSGAGVPDADTFIWMAQEYPDAVYHRNKRGYTMLHKVCSTLAARHLGNAVDAGFPTRCTPNVAKICRFLIAEHPSLIRQQVQGHGYLPVHMLANRCNRRLVQEIAVLLLRAYPDCVSIKAGKFCPELSSVPFIQQVHPLILDELAIDEEISTLFHIAEKMAKAGAFPTSRTTSTDAPGKSSKKASLFGSVSEVFHLWTNLRVSDVLSARRQTLNERIADTCILFEGEDRYEDNYDGFGGDEYLAFLSVTMFNGLRRYGYCYEERIGRDDDDASNFFINHHEER</sequence>
<keyword evidence="2" id="KW-1185">Reference proteome</keyword>
<dbReference type="EMBL" id="BDSP01000184">
    <property type="protein sequence ID" value="GAX22588.1"/>
    <property type="molecule type" value="Genomic_DNA"/>
</dbReference>
<dbReference type="Proteomes" id="UP000198406">
    <property type="component" value="Unassembled WGS sequence"/>
</dbReference>
<dbReference type="OrthoDB" id="55776at2759"/>
<proteinExistence type="predicted"/>
<comment type="caution">
    <text evidence="1">The sequence shown here is derived from an EMBL/GenBank/DDBJ whole genome shotgun (WGS) entry which is preliminary data.</text>
</comment>